<dbReference type="CTD" id="40052"/>
<dbReference type="KEGG" id="bmor:101740133"/>
<evidence type="ECO:0000256" key="1">
    <source>
        <dbReference type="ARBA" id="ARBA00008686"/>
    </source>
</evidence>
<proteinExistence type="inferred from homology"/>
<feature type="coiled-coil region" evidence="2">
    <location>
        <begin position="116"/>
        <end position="207"/>
    </location>
</feature>
<dbReference type="InterPro" id="IPR007531">
    <property type="entry name" value="Dysbindin"/>
</dbReference>
<dbReference type="STRING" id="7091.H9J494"/>
<dbReference type="Proteomes" id="UP000005204">
    <property type="component" value="Unassembled WGS sequence"/>
</dbReference>
<protein>
    <submittedName>
        <fullName evidence="3">Dysbindin-like protein</fullName>
    </submittedName>
</protein>
<dbReference type="PaxDb" id="7091-BGIBMGA004333-TA"/>
<dbReference type="FunCoup" id="H9J494">
    <property type="interactions" value="20"/>
</dbReference>
<dbReference type="SMR" id="H9J494"/>
<dbReference type="PANTHER" id="PTHR16294">
    <property type="entry name" value="DYSTROBREVIN BINDING PROTEIN 1 DYSBINDIN"/>
    <property type="match status" value="1"/>
</dbReference>
<dbReference type="EnsemblMetazoa" id="XM_004925281.3">
    <property type="protein sequence ID" value="XP_004925338.1"/>
    <property type="gene ID" value="LOC101740133"/>
</dbReference>
<keyword evidence="2" id="KW-0175">Coiled coil</keyword>
<dbReference type="AlphaFoldDB" id="H9J494"/>
<dbReference type="GO" id="GO:0005737">
    <property type="term" value="C:cytoplasm"/>
    <property type="evidence" value="ECO:0007669"/>
    <property type="project" value="InterPro"/>
</dbReference>
<dbReference type="eggNOG" id="ENOG502QRS9">
    <property type="taxonomic scope" value="Eukaryota"/>
</dbReference>
<dbReference type="HOGENOM" id="CLU_092669_1_0_1"/>
<dbReference type="PANTHER" id="PTHR16294:SF6">
    <property type="entry name" value="DYNAMIN N-TERMINAL DOMAIN-CONTAINING PROTEIN"/>
    <property type="match status" value="1"/>
</dbReference>
<reference evidence="4" key="3">
    <citation type="submission" date="2022-06" db="UniProtKB">
        <authorList>
            <consortium name="EnsemblMetazoa"/>
        </authorList>
    </citation>
    <scope>IDENTIFICATION</scope>
    <source>
        <strain evidence="4">p50T (Dazao)</strain>
    </source>
</reference>
<accession>H9J494</accession>
<dbReference type="EMBL" id="AB728505">
    <property type="protein sequence ID" value="BAM24364.1"/>
    <property type="molecule type" value="Genomic_DNA"/>
</dbReference>
<gene>
    <name evidence="4" type="primary">101740133</name>
    <name evidence="3" type="synonym">Bmdysb</name>
</gene>
<evidence type="ECO:0000256" key="2">
    <source>
        <dbReference type="SAM" id="Coils"/>
    </source>
</evidence>
<organism evidence="4 5">
    <name type="scientific">Bombyx mori</name>
    <name type="common">Silk moth</name>
    <dbReference type="NCBI Taxonomy" id="7091"/>
    <lineage>
        <taxon>Eukaryota</taxon>
        <taxon>Metazoa</taxon>
        <taxon>Ecdysozoa</taxon>
        <taxon>Arthropoda</taxon>
        <taxon>Hexapoda</taxon>
        <taxon>Insecta</taxon>
        <taxon>Pterygota</taxon>
        <taxon>Neoptera</taxon>
        <taxon>Endopterygota</taxon>
        <taxon>Lepidoptera</taxon>
        <taxon>Glossata</taxon>
        <taxon>Ditrysia</taxon>
        <taxon>Bombycoidea</taxon>
        <taxon>Bombycidae</taxon>
        <taxon>Bombycinae</taxon>
        <taxon>Bombyx</taxon>
    </lineage>
</organism>
<evidence type="ECO:0000313" key="3">
    <source>
        <dbReference type="EMBL" id="BAM24364.1"/>
    </source>
</evidence>
<dbReference type="InParanoid" id="H9J494"/>
<dbReference type="GeneID" id="101740133"/>
<dbReference type="OrthoDB" id="2445127at2759"/>
<reference evidence="5" key="1">
    <citation type="journal article" date="2008" name="Insect Biochem. Mol. Biol.">
        <title>The genome of a lepidopteran model insect, the silkworm Bombyx mori.</title>
        <authorList>
            <consortium name="International Silkworm Genome Consortium"/>
        </authorList>
    </citation>
    <scope>NUCLEOTIDE SEQUENCE [LARGE SCALE GENOMIC DNA]</scope>
    <source>
        <strain evidence="5">p50T</strain>
    </source>
</reference>
<dbReference type="OMA" id="ENWKLDH"/>
<evidence type="ECO:0000313" key="4">
    <source>
        <dbReference type="EnsemblMetazoa" id="XP_004925338.1"/>
    </source>
</evidence>
<keyword evidence="5" id="KW-1185">Reference proteome</keyword>
<sequence length="252" mass="28553">MLGNLKDFLSVVQEGLTSNNNLRQTLQEVQKVTGIFKEKQKVATEDKVNYGTGGALLEKYQDAWVEIHGNADSNSKAADEVDKLILELHQETSSRLKSAHDLAQGLSHIPALTAAVAECMDSMKTLQALMKTVEEELAEFEDIVEKSKQENWKLDHQYHLTLYKEKKMASLEEVRNKLARENTEKSIEKEKQQIANLQVKREDSEMAFKYDVAKYLANGNLPTVPKPVSSKVTLEQIQLDEDKTDLEKFLDS</sequence>
<reference evidence="3" key="2">
    <citation type="submission" date="2012-06" db="EMBL/GenBank/DDBJ databases">
        <title>Reduced expression of the dysbindin gene in the ov mutant exhibiting mottled translucency of the larval skin in the silkworm, Bombyx mori.</title>
        <authorList>
            <person name="Wang L."/>
            <person name="Kiuchi T."/>
            <person name="Fujii T."/>
            <person name="Daimon T."/>
            <person name="Li M."/>
            <person name="Banno Y."/>
            <person name="Katsuma S."/>
            <person name="Shimada T."/>
        </authorList>
    </citation>
    <scope>NUCLEOTIDE SEQUENCE</scope>
    <source>
        <strain evidence="3">P50T</strain>
        <tissue evidence="3">Posterior silk gland</tissue>
    </source>
</reference>
<comment type="similarity">
    <text evidence="1">Belongs to the dysbindin family.</text>
</comment>
<evidence type="ECO:0000313" key="5">
    <source>
        <dbReference type="Proteomes" id="UP000005204"/>
    </source>
</evidence>
<name>H9J494_BOMMO</name>